<protein>
    <submittedName>
        <fullName evidence="1">Uncharacterized protein</fullName>
    </submittedName>
</protein>
<proteinExistence type="predicted"/>
<name>A0ACC2D7B8_DIPCM</name>
<dbReference type="EMBL" id="CM055098">
    <property type="protein sequence ID" value="KAJ7550088.1"/>
    <property type="molecule type" value="Genomic_DNA"/>
</dbReference>
<sequence>MSKDDMRIDEETKKAEGESLRISDSRIKLFGRTIPFLTSLEDNNDGESTAHENGHAEVASRNTQQMSSQKLIPNGSEEDGTSSGLADELGSSSGSNTGFENAKRGENVRLGSEPCLFPHAASSQISGYAASAQLKEELETDTLKANASCKPHKPVPCPRCDSLETKFCYFNNYNINQPRHFCKRCQRYWTAGGTLRNVPVGAGRRKSKHQNYYQPHMPLNCLVVRGDSPDAAHQLLSCSHGQLPTPALPSHPTSKTSYPIVPGDNAFFSAVDSSSVASTVTALNEKSNSCVDKASVAQISSTRQQAEQSVLHPLDSCNLSNDHQWKPMDDSQCGSSLSSPSVDAKYACASSVEALEQSDEIGSLNMRAGIPIPWPNGVPFTFFPGAWPSLNVAWHNPAAAISSINAFSNSGNAANPVPIPAHFAAWAGAVAGAWPGFPWTSHPGSPWCHPNWSNAWCISWEARTTAMAAAAKASSAGLIGATALGKHPLERQQHEGTKETCLWVPKSLRIDDQGGAARSSILASLGLCSKPESILASGEMLSAFQPKDVKSANQAVEGHENPAASTRSAAF</sequence>
<dbReference type="Proteomes" id="UP001162992">
    <property type="component" value="Chromosome 7"/>
</dbReference>
<evidence type="ECO:0000313" key="2">
    <source>
        <dbReference type="Proteomes" id="UP001162992"/>
    </source>
</evidence>
<keyword evidence="2" id="KW-1185">Reference proteome</keyword>
<gene>
    <name evidence="1" type="ORF">O6H91_07G082300</name>
</gene>
<reference evidence="2" key="1">
    <citation type="journal article" date="2024" name="Proc. Natl. Acad. Sci. U.S.A.">
        <title>Extraordinary preservation of gene collinearity over three hundred million years revealed in homosporous lycophytes.</title>
        <authorList>
            <person name="Li C."/>
            <person name="Wickell D."/>
            <person name="Kuo L.Y."/>
            <person name="Chen X."/>
            <person name="Nie B."/>
            <person name="Liao X."/>
            <person name="Peng D."/>
            <person name="Ji J."/>
            <person name="Jenkins J."/>
            <person name="Williams M."/>
            <person name="Shu S."/>
            <person name="Plott C."/>
            <person name="Barry K."/>
            <person name="Rajasekar S."/>
            <person name="Grimwood J."/>
            <person name="Han X."/>
            <person name="Sun S."/>
            <person name="Hou Z."/>
            <person name="He W."/>
            <person name="Dai G."/>
            <person name="Sun C."/>
            <person name="Schmutz J."/>
            <person name="Leebens-Mack J.H."/>
            <person name="Li F.W."/>
            <person name="Wang L."/>
        </authorList>
    </citation>
    <scope>NUCLEOTIDE SEQUENCE [LARGE SCALE GENOMIC DNA]</scope>
    <source>
        <strain evidence="2">cv. PW_Plant_1</strain>
    </source>
</reference>
<accession>A0ACC2D7B8</accession>
<evidence type="ECO:0000313" key="1">
    <source>
        <dbReference type="EMBL" id="KAJ7550088.1"/>
    </source>
</evidence>
<organism evidence="1 2">
    <name type="scientific">Diphasiastrum complanatum</name>
    <name type="common">Issler's clubmoss</name>
    <name type="synonym">Lycopodium complanatum</name>
    <dbReference type="NCBI Taxonomy" id="34168"/>
    <lineage>
        <taxon>Eukaryota</taxon>
        <taxon>Viridiplantae</taxon>
        <taxon>Streptophyta</taxon>
        <taxon>Embryophyta</taxon>
        <taxon>Tracheophyta</taxon>
        <taxon>Lycopodiopsida</taxon>
        <taxon>Lycopodiales</taxon>
        <taxon>Lycopodiaceae</taxon>
        <taxon>Lycopodioideae</taxon>
        <taxon>Diphasiastrum</taxon>
    </lineage>
</organism>
<comment type="caution">
    <text evidence="1">The sequence shown here is derived from an EMBL/GenBank/DDBJ whole genome shotgun (WGS) entry which is preliminary data.</text>
</comment>